<dbReference type="AlphaFoldDB" id="E6TNF2"/>
<organism evidence="1 2">
    <name type="scientific">Mycolicibacterium gilvum (strain DSM 45189 / LMG 24558 / Spyr1)</name>
    <name type="common">Mycobacterium gilvum</name>
    <dbReference type="NCBI Taxonomy" id="278137"/>
    <lineage>
        <taxon>Bacteria</taxon>
        <taxon>Bacillati</taxon>
        <taxon>Actinomycetota</taxon>
        <taxon>Actinomycetes</taxon>
        <taxon>Mycobacteriales</taxon>
        <taxon>Mycobacteriaceae</taxon>
        <taxon>Mycolicibacterium</taxon>
    </lineage>
</organism>
<dbReference type="KEGG" id="msp:Mspyr1_39900"/>
<protein>
    <submittedName>
        <fullName evidence="1">Uncharacterized protein</fullName>
    </submittedName>
</protein>
<dbReference type="HOGENOM" id="CLU_2826561_0_0_11"/>
<sequence>MISNDMITSFSATGMLRTLHVPSQVHPAHPIAAAAAAAVAAPRKRRAAAGTIAASVKGYPEVPARH</sequence>
<dbReference type="RefSeq" id="WP_013472445.1">
    <property type="nucleotide sequence ID" value="NC_014814.1"/>
</dbReference>
<proteinExistence type="predicted"/>
<dbReference type="EMBL" id="CP002385">
    <property type="protein sequence ID" value="ADU00579.1"/>
    <property type="molecule type" value="Genomic_DNA"/>
</dbReference>
<accession>E6TNF2</accession>
<evidence type="ECO:0000313" key="1">
    <source>
        <dbReference type="EMBL" id="ADU00579.1"/>
    </source>
</evidence>
<keyword evidence="2" id="KW-1185">Reference proteome</keyword>
<name>E6TNF2_MYCSR</name>
<reference evidence="1 2" key="1">
    <citation type="journal article" date="2011" name="Stand. Genomic Sci.">
        <title>Complete genome sequence of Mycobacterium sp. strain (Spyr1) and reclassification to Mycobacterium gilvum Spyr1.</title>
        <authorList>
            <person name="Kallimanis A."/>
            <person name="Karabika E."/>
            <person name="Mavromatis K."/>
            <person name="Lapidus A."/>
            <person name="Labutti K.M."/>
            <person name="Liolios K."/>
            <person name="Ivanova N."/>
            <person name="Goodwin L."/>
            <person name="Woyke T."/>
            <person name="Velentzas A.D."/>
            <person name="Perisynakis A."/>
            <person name="Ouzounis C.C."/>
            <person name="Kyrpides N.C."/>
            <person name="Koukkou A.I."/>
            <person name="Drainas C."/>
        </authorList>
    </citation>
    <scope>NUCLEOTIDE SEQUENCE [LARGE SCALE GENOMIC DNA]</scope>
    <source>
        <strain evidence="2">DSM 45189 / LMG 24558 / Spyr1</strain>
    </source>
</reference>
<dbReference type="Proteomes" id="UP000008916">
    <property type="component" value="Chromosome"/>
</dbReference>
<gene>
    <name evidence="1" type="ordered locus">Mspyr1_39900</name>
</gene>
<evidence type="ECO:0000313" key="2">
    <source>
        <dbReference type="Proteomes" id="UP000008916"/>
    </source>
</evidence>